<evidence type="ECO:0000313" key="2">
    <source>
        <dbReference type="EMBL" id="KAJ1102818.1"/>
    </source>
</evidence>
<evidence type="ECO:0000256" key="1">
    <source>
        <dbReference type="SAM" id="MobiDB-lite"/>
    </source>
</evidence>
<accession>A0AAV7MH78</accession>
<dbReference type="AlphaFoldDB" id="A0AAV7MH78"/>
<dbReference type="Proteomes" id="UP001066276">
    <property type="component" value="Chromosome 9"/>
</dbReference>
<proteinExistence type="predicted"/>
<feature type="region of interest" description="Disordered" evidence="1">
    <location>
        <begin position="1"/>
        <end position="21"/>
    </location>
</feature>
<keyword evidence="3" id="KW-1185">Reference proteome</keyword>
<sequence length="85" mass="9480">MKEKKIEKQGRKDEKRTKEDGNARSCGLLLGRAAMVFPCLMFRRIKLPVCDGCEDGGYQHTYTDAYVIVLFLDCCGRSPVSSCAA</sequence>
<comment type="caution">
    <text evidence="2">The sequence shown here is derived from an EMBL/GenBank/DDBJ whole genome shotgun (WGS) entry which is preliminary data.</text>
</comment>
<name>A0AAV7MH78_PLEWA</name>
<reference evidence="2" key="1">
    <citation type="journal article" date="2022" name="bioRxiv">
        <title>Sequencing and chromosome-scale assembly of the giantPleurodeles waltlgenome.</title>
        <authorList>
            <person name="Brown T."/>
            <person name="Elewa A."/>
            <person name="Iarovenko S."/>
            <person name="Subramanian E."/>
            <person name="Araus A.J."/>
            <person name="Petzold A."/>
            <person name="Susuki M."/>
            <person name="Suzuki K.-i.T."/>
            <person name="Hayashi T."/>
            <person name="Toyoda A."/>
            <person name="Oliveira C."/>
            <person name="Osipova E."/>
            <person name="Leigh N.D."/>
            <person name="Simon A."/>
            <person name="Yun M.H."/>
        </authorList>
    </citation>
    <scope>NUCLEOTIDE SEQUENCE</scope>
    <source>
        <strain evidence="2">20211129_DDA</strain>
        <tissue evidence="2">Liver</tissue>
    </source>
</reference>
<organism evidence="2 3">
    <name type="scientific">Pleurodeles waltl</name>
    <name type="common">Iberian ribbed newt</name>
    <dbReference type="NCBI Taxonomy" id="8319"/>
    <lineage>
        <taxon>Eukaryota</taxon>
        <taxon>Metazoa</taxon>
        <taxon>Chordata</taxon>
        <taxon>Craniata</taxon>
        <taxon>Vertebrata</taxon>
        <taxon>Euteleostomi</taxon>
        <taxon>Amphibia</taxon>
        <taxon>Batrachia</taxon>
        <taxon>Caudata</taxon>
        <taxon>Salamandroidea</taxon>
        <taxon>Salamandridae</taxon>
        <taxon>Pleurodelinae</taxon>
        <taxon>Pleurodeles</taxon>
    </lineage>
</organism>
<evidence type="ECO:0000313" key="3">
    <source>
        <dbReference type="Proteomes" id="UP001066276"/>
    </source>
</evidence>
<protein>
    <submittedName>
        <fullName evidence="2">Uncharacterized protein</fullName>
    </submittedName>
</protein>
<gene>
    <name evidence="2" type="ORF">NDU88_000260</name>
</gene>
<dbReference type="EMBL" id="JANPWB010000013">
    <property type="protein sequence ID" value="KAJ1102818.1"/>
    <property type="molecule type" value="Genomic_DNA"/>
</dbReference>